<evidence type="ECO:0000259" key="8">
    <source>
        <dbReference type="Pfam" id="PF13742"/>
    </source>
</evidence>
<keyword evidence="3 5" id="KW-0378">Hydrolase</keyword>
<dbReference type="InterPro" id="IPR003753">
    <property type="entry name" value="Exonuc_VII_L"/>
</dbReference>
<keyword evidence="2 5" id="KW-0540">Nuclease</keyword>
<dbReference type="InterPro" id="IPR020579">
    <property type="entry name" value="Exonuc_VII_lsu_C"/>
</dbReference>
<dbReference type="InterPro" id="IPR025824">
    <property type="entry name" value="OB-fold_nuc-bd_dom"/>
</dbReference>
<name>A0ABX4UX40_9ACTO</name>
<evidence type="ECO:0000256" key="2">
    <source>
        <dbReference type="ARBA" id="ARBA00022722"/>
    </source>
</evidence>
<keyword evidence="4 5" id="KW-0269">Exonuclease</keyword>
<comment type="subunit">
    <text evidence="5">Heterooligomer composed of large and small subunits.</text>
</comment>
<dbReference type="Proteomes" id="UP000243201">
    <property type="component" value="Unassembled WGS sequence"/>
</dbReference>
<sequence>MAPTAAQTTRENPWPLSLLTANIKKYVNRMSPLWVSGQVVEYKRRPGARMAFFVLRDANQSTSMTVKCWPTVLDSVGGDFSEGAQVVIYAKPDFYEGSGSLSLMAKEVHAVGVGNLLAQIEALRKKLAAEGLFAQENKHPLPVIPRKIGLIVGRNAKAKQDVMVNALARWPLAEFEIREVAVQGPTCAAEVTRALAELDSLPQVEVIVISRGGGAVEDLLPFSEESLVRAAAQARTPIVSAIGHEEDAPLLDFVADYRASTPTDAARRIVPDLQEEFLGVQGARSRLRTQMLALLDQHLGQLAQLRARPVLADPSAVIAAQEHSLALEGQRLRFRFETQLENQLTSLRGWRDALKAYSPQGILERGYSILRSPAGGVIKSVSQVSKGDLLEAIFADGTAVTKVFGTNQKKA</sequence>
<protein>
    <recommendedName>
        <fullName evidence="5">Exodeoxyribonuclease 7 large subunit</fullName>
        <ecNumber evidence="5">3.1.11.6</ecNumber>
    </recommendedName>
    <alternativeName>
        <fullName evidence="5">Exodeoxyribonuclease VII large subunit</fullName>
        <shortName evidence="5">Exonuclease VII large subunit</shortName>
    </alternativeName>
</protein>
<comment type="similarity">
    <text evidence="5 6">Belongs to the XseA family.</text>
</comment>
<dbReference type="NCBIfam" id="TIGR00237">
    <property type="entry name" value="xseA"/>
    <property type="match status" value="1"/>
</dbReference>
<comment type="function">
    <text evidence="5">Bidirectionally degrades single-stranded DNA into large acid-insoluble oligonucleotides, which are then degraded further into small acid-soluble oligonucleotides.</text>
</comment>
<keyword evidence="10" id="KW-1185">Reference proteome</keyword>
<dbReference type="HAMAP" id="MF_00378">
    <property type="entry name" value="Exonuc_7_L"/>
    <property type="match status" value="1"/>
</dbReference>
<accession>A0ABX4UX40</accession>
<organism evidence="9 10">
    <name type="scientific">Varibaculum cambriense</name>
    <dbReference type="NCBI Taxonomy" id="184870"/>
    <lineage>
        <taxon>Bacteria</taxon>
        <taxon>Bacillati</taxon>
        <taxon>Actinomycetota</taxon>
        <taxon>Actinomycetes</taxon>
        <taxon>Actinomycetales</taxon>
        <taxon>Actinomycetaceae</taxon>
        <taxon>Varibaculum</taxon>
    </lineage>
</organism>
<evidence type="ECO:0000313" key="9">
    <source>
        <dbReference type="EMBL" id="PMB91206.1"/>
    </source>
</evidence>
<proteinExistence type="inferred from homology"/>
<evidence type="ECO:0000256" key="5">
    <source>
        <dbReference type="HAMAP-Rule" id="MF_00378"/>
    </source>
</evidence>
<evidence type="ECO:0000256" key="3">
    <source>
        <dbReference type="ARBA" id="ARBA00022801"/>
    </source>
</evidence>
<reference evidence="9 10" key="1">
    <citation type="submission" date="2017-09" db="EMBL/GenBank/DDBJ databases">
        <title>Bacterial strain isolated from the female urinary microbiota.</title>
        <authorList>
            <person name="Thomas-White K."/>
            <person name="Kumar N."/>
            <person name="Forster S."/>
            <person name="Putonti C."/>
            <person name="Lawley T."/>
            <person name="Wolfe A.J."/>
        </authorList>
    </citation>
    <scope>NUCLEOTIDE SEQUENCE [LARGE SCALE GENOMIC DNA]</scope>
    <source>
        <strain evidence="9 10">UMB0744</strain>
    </source>
</reference>
<keyword evidence="1 5" id="KW-0963">Cytoplasm</keyword>
<feature type="domain" description="OB-fold nucleic acid binding" evidence="8">
    <location>
        <begin position="16"/>
        <end position="108"/>
    </location>
</feature>
<dbReference type="EC" id="3.1.11.6" evidence="5"/>
<dbReference type="EMBL" id="PNGC01000001">
    <property type="protein sequence ID" value="PMB91206.1"/>
    <property type="molecule type" value="Genomic_DNA"/>
</dbReference>
<evidence type="ECO:0000256" key="1">
    <source>
        <dbReference type="ARBA" id="ARBA00022490"/>
    </source>
</evidence>
<evidence type="ECO:0000313" key="10">
    <source>
        <dbReference type="Proteomes" id="UP000243201"/>
    </source>
</evidence>
<comment type="subcellular location">
    <subcellularLocation>
        <location evidence="5 6">Cytoplasm</location>
    </subcellularLocation>
</comment>
<dbReference type="CDD" id="cd04489">
    <property type="entry name" value="ExoVII_LU_OBF"/>
    <property type="match status" value="1"/>
</dbReference>
<evidence type="ECO:0000259" key="7">
    <source>
        <dbReference type="Pfam" id="PF02601"/>
    </source>
</evidence>
<comment type="catalytic activity">
    <reaction evidence="5 6">
        <text>Exonucleolytic cleavage in either 5'- to 3'- or 3'- to 5'-direction to yield nucleoside 5'-phosphates.</text>
        <dbReference type="EC" id="3.1.11.6"/>
    </reaction>
</comment>
<feature type="domain" description="Exonuclease VII large subunit C-terminal" evidence="7">
    <location>
        <begin position="132"/>
        <end position="342"/>
    </location>
</feature>
<dbReference type="PANTHER" id="PTHR30008:SF0">
    <property type="entry name" value="EXODEOXYRIBONUCLEASE 7 LARGE SUBUNIT"/>
    <property type="match status" value="1"/>
</dbReference>
<evidence type="ECO:0000256" key="4">
    <source>
        <dbReference type="ARBA" id="ARBA00022839"/>
    </source>
</evidence>
<evidence type="ECO:0000256" key="6">
    <source>
        <dbReference type="RuleBase" id="RU004355"/>
    </source>
</evidence>
<dbReference type="Pfam" id="PF02601">
    <property type="entry name" value="Exonuc_VII_L"/>
    <property type="match status" value="1"/>
</dbReference>
<dbReference type="Pfam" id="PF13742">
    <property type="entry name" value="tRNA_anti_2"/>
    <property type="match status" value="1"/>
</dbReference>
<dbReference type="PANTHER" id="PTHR30008">
    <property type="entry name" value="EXODEOXYRIBONUCLEASE 7 LARGE SUBUNIT"/>
    <property type="match status" value="1"/>
</dbReference>
<comment type="caution">
    <text evidence="9">The sequence shown here is derived from an EMBL/GenBank/DDBJ whole genome shotgun (WGS) entry which is preliminary data.</text>
</comment>
<gene>
    <name evidence="5" type="primary">xseA</name>
    <name evidence="9" type="ORF">CJ240_03975</name>
</gene>